<evidence type="ECO:0000313" key="3">
    <source>
        <dbReference type="Proteomes" id="UP001516400"/>
    </source>
</evidence>
<gene>
    <name evidence="2" type="ORF">HHI36_005167</name>
</gene>
<feature type="transmembrane region" description="Helical" evidence="1">
    <location>
        <begin position="12"/>
        <end position="33"/>
    </location>
</feature>
<feature type="non-terminal residue" evidence="2">
    <location>
        <position position="1"/>
    </location>
</feature>
<dbReference type="Proteomes" id="UP001516400">
    <property type="component" value="Unassembled WGS sequence"/>
</dbReference>
<feature type="non-terminal residue" evidence="2">
    <location>
        <position position="61"/>
    </location>
</feature>
<keyword evidence="3" id="KW-1185">Reference proteome</keyword>
<dbReference type="AlphaFoldDB" id="A0ABD2NTV1"/>
<sequence>PILVHKNLALRIPTYVVWMLTVCLFAAIYIPTIELTKPMLRYRMVGSLAPRTCARLSLYVI</sequence>
<organism evidence="2 3">
    <name type="scientific">Cryptolaemus montrouzieri</name>
    <dbReference type="NCBI Taxonomy" id="559131"/>
    <lineage>
        <taxon>Eukaryota</taxon>
        <taxon>Metazoa</taxon>
        <taxon>Ecdysozoa</taxon>
        <taxon>Arthropoda</taxon>
        <taxon>Hexapoda</taxon>
        <taxon>Insecta</taxon>
        <taxon>Pterygota</taxon>
        <taxon>Neoptera</taxon>
        <taxon>Endopterygota</taxon>
        <taxon>Coleoptera</taxon>
        <taxon>Polyphaga</taxon>
        <taxon>Cucujiformia</taxon>
        <taxon>Coccinelloidea</taxon>
        <taxon>Coccinellidae</taxon>
        <taxon>Scymninae</taxon>
        <taxon>Scymnini</taxon>
        <taxon>Cryptolaemus</taxon>
    </lineage>
</organism>
<reference evidence="2 3" key="1">
    <citation type="journal article" date="2021" name="BMC Biol.">
        <title>Horizontally acquired antibacterial genes associated with adaptive radiation of ladybird beetles.</title>
        <authorList>
            <person name="Li H.S."/>
            <person name="Tang X.F."/>
            <person name="Huang Y.H."/>
            <person name="Xu Z.Y."/>
            <person name="Chen M.L."/>
            <person name="Du X.Y."/>
            <person name="Qiu B.Y."/>
            <person name="Chen P.T."/>
            <person name="Zhang W."/>
            <person name="Slipinski A."/>
            <person name="Escalona H.E."/>
            <person name="Waterhouse R.M."/>
            <person name="Zwick A."/>
            <person name="Pang H."/>
        </authorList>
    </citation>
    <scope>NUCLEOTIDE SEQUENCE [LARGE SCALE GENOMIC DNA]</scope>
    <source>
        <strain evidence="2">SYSU2018</strain>
    </source>
</reference>
<keyword evidence="1" id="KW-1133">Transmembrane helix</keyword>
<comment type="caution">
    <text evidence="2">The sequence shown here is derived from an EMBL/GenBank/DDBJ whole genome shotgun (WGS) entry which is preliminary data.</text>
</comment>
<evidence type="ECO:0000313" key="2">
    <source>
        <dbReference type="EMBL" id="KAL3281964.1"/>
    </source>
</evidence>
<dbReference type="EMBL" id="JABFTP020000144">
    <property type="protein sequence ID" value="KAL3281964.1"/>
    <property type="molecule type" value="Genomic_DNA"/>
</dbReference>
<protein>
    <submittedName>
        <fullName evidence="2">Uncharacterized protein</fullName>
    </submittedName>
</protein>
<name>A0ABD2NTV1_9CUCU</name>
<accession>A0ABD2NTV1</accession>
<keyword evidence="1" id="KW-0472">Membrane</keyword>
<evidence type="ECO:0000256" key="1">
    <source>
        <dbReference type="SAM" id="Phobius"/>
    </source>
</evidence>
<proteinExistence type="predicted"/>
<keyword evidence="1" id="KW-0812">Transmembrane</keyword>